<keyword evidence="4 7" id="KW-0597">Phosphoprotein</keyword>
<evidence type="ECO:0000256" key="3">
    <source>
        <dbReference type="ARBA" id="ARBA00012438"/>
    </source>
</evidence>
<dbReference type="PANTHER" id="PTHR43719">
    <property type="entry name" value="TWO-COMPONENT HISTIDINE KINASE"/>
    <property type="match status" value="1"/>
</dbReference>
<dbReference type="InterPro" id="IPR011006">
    <property type="entry name" value="CheY-like_superfamily"/>
</dbReference>
<dbReference type="Gene3D" id="1.10.287.130">
    <property type="match status" value="1"/>
</dbReference>
<dbReference type="InterPro" id="IPR003661">
    <property type="entry name" value="HisK_dim/P_dom"/>
</dbReference>
<evidence type="ECO:0000313" key="12">
    <source>
        <dbReference type="Proteomes" id="UP001140206"/>
    </source>
</evidence>
<dbReference type="InterPro" id="IPR005467">
    <property type="entry name" value="His_kinase_dom"/>
</dbReference>
<dbReference type="InterPro" id="IPR004358">
    <property type="entry name" value="Sig_transdc_His_kin-like_C"/>
</dbReference>
<dbReference type="InterPro" id="IPR003594">
    <property type="entry name" value="HATPase_dom"/>
</dbReference>
<dbReference type="GO" id="GO:0000155">
    <property type="term" value="F:phosphorelay sensor kinase activity"/>
    <property type="evidence" value="ECO:0007669"/>
    <property type="project" value="InterPro"/>
</dbReference>
<keyword evidence="12" id="KW-1185">Reference proteome</keyword>
<comment type="catalytic activity">
    <reaction evidence="1">
        <text>ATP + protein L-histidine = ADP + protein N-phospho-L-histidine.</text>
        <dbReference type="EC" id="2.7.13.3"/>
    </reaction>
</comment>
<evidence type="ECO:0000259" key="10">
    <source>
        <dbReference type="PROSITE" id="PS50110"/>
    </source>
</evidence>
<accession>A0AAV8FVR6</accession>
<keyword evidence="11" id="KW-0808">Transferase</keyword>
<evidence type="ECO:0000256" key="4">
    <source>
        <dbReference type="ARBA" id="ARBA00022553"/>
    </source>
</evidence>
<dbReference type="Gene3D" id="3.30.565.10">
    <property type="entry name" value="Histidine kinase-like ATPase, C-terminal domain"/>
    <property type="match status" value="1"/>
</dbReference>
<comment type="function">
    <text evidence="2">Cytokinin receptor related to bacterial two-component regulators. Functions as a histidine kinase and transmits the stress signal to a downstream MAPK cascade.</text>
</comment>
<keyword evidence="11" id="KW-0418">Kinase</keyword>
<dbReference type="SMART" id="SM00388">
    <property type="entry name" value="HisKA"/>
    <property type="match status" value="1"/>
</dbReference>
<dbReference type="SMART" id="SM00448">
    <property type="entry name" value="REC"/>
    <property type="match status" value="1"/>
</dbReference>
<dbReference type="InterPro" id="IPR036097">
    <property type="entry name" value="HisK_dim/P_sf"/>
</dbReference>
<sequence>MGGKKQTGAHRLTRKWIVLSLVTVILAVSFAVALLLFATCLAEQKSKFLVESSRDSLCGRVNDRVSILVNMNESTFALANAIRLSEAYSFSEVGEKVITLVFPDNKTMKTFQVLKVVIICLAVVMLFFIGLFTFFMLWRLKQSKIQAAILQADLIKQKEAVQQAERKSMNKSMAFARASHDVRNAIHSIIELSKISCDQTTPNSELRTNLMKMMDCATDLLDILNTILDTSKVESGKIHLEQVEFNLADIIEKSVDIFNVLAEKKGLEMIWDPCDFSILKLGKVRGDRQRFKQILDNLLSNAIKFTSEGKIVVRAWASKPKMKISNVTSDYGCSISHIFSCILRSVSRYCGSKIKQQDLHSMQNDPLSIDLTFEVDDTGIGIPVEKRASVFENYVQVKEDSPEGTGLGLGIVQSFVRLMGGEISIQDKEPGEKGTRFKFNIFLKLEEAAFQETSRCGEANQSTISEPFMLTNSHNVKVHSLLCVKGCETERILQTWIENLGIKVWTAHHAEHISPTLEKIKNSINSSTKSDSVLLCRTFSWKAKGVENEEFLHTNTPGSLPRAGSYSEFPLRILVIVDLSSGNSMEIISTLIELFRGNTNLYCKFVCIADSKVTEKDLGEFGALPCNLTLRKPIHGSRLHKLFKLIEELEKTDELYVDRVKTSALAKPQTENQPKKHCEITEETNPLAKLQTEKEPEKPCEITEETSIRVENKNKLRGKSILLVDDNDVMRYLGSKTLSNLGAEVEVAKDGLEALNLVKKAIETGHVQGKCGDYFMTYDAIFMDCQMPVMDGYEAARQIRKEEKRCGIHIPIIALSAEKSDEDLRKAFAAGMDHYLVKPLNKDKVVDLLRLARS</sequence>
<keyword evidence="8" id="KW-0472">Membrane</keyword>
<evidence type="ECO:0000256" key="6">
    <source>
        <dbReference type="ARBA" id="ARBA00023012"/>
    </source>
</evidence>
<dbReference type="Pfam" id="PF02518">
    <property type="entry name" value="HATPase_c"/>
    <property type="match status" value="1"/>
</dbReference>
<evidence type="ECO:0000256" key="5">
    <source>
        <dbReference type="ARBA" id="ARBA00022864"/>
    </source>
</evidence>
<evidence type="ECO:0000259" key="9">
    <source>
        <dbReference type="PROSITE" id="PS50109"/>
    </source>
</evidence>
<dbReference type="SMART" id="SM00387">
    <property type="entry name" value="HATPase_c"/>
    <property type="match status" value="1"/>
</dbReference>
<dbReference type="SUPFAM" id="SSF55874">
    <property type="entry name" value="ATPase domain of HSP90 chaperone/DNA topoisomerase II/histidine kinase"/>
    <property type="match status" value="1"/>
</dbReference>
<proteinExistence type="predicted"/>
<dbReference type="PROSITE" id="PS50109">
    <property type="entry name" value="HIS_KIN"/>
    <property type="match status" value="1"/>
</dbReference>
<dbReference type="InterPro" id="IPR036890">
    <property type="entry name" value="HATPase_C_sf"/>
</dbReference>
<dbReference type="InterPro" id="IPR050956">
    <property type="entry name" value="2C_system_His_kinase"/>
</dbReference>
<reference evidence="11" key="1">
    <citation type="submission" date="2022-08" db="EMBL/GenBank/DDBJ databases">
        <authorList>
            <person name="Marques A."/>
        </authorList>
    </citation>
    <scope>NUCLEOTIDE SEQUENCE</scope>
    <source>
        <strain evidence="11">RhyPub2mFocal</strain>
        <tissue evidence="11">Leaves</tissue>
    </source>
</reference>
<dbReference type="Pfam" id="PF00072">
    <property type="entry name" value="Response_reg"/>
    <property type="match status" value="1"/>
</dbReference>
<feature type="domain" description="Histidine kinase" evidence="9">
    <location>
        <begin position="177"/>
        <end position="445"/>
    </location>
</feature>
<dbReference type="EC" id="2.7.13.3" evidence="3"/>
<dbReference type="InterPro" id="IPR001789">
    <property type="entry name" value="Sig_transdc_resp-reg_receiver"/>
</dbReference>
<dbReference type="AlphaFoldDB" id="A0AAV8FVR6"/>
<feature type="domain" description="Response regulatory" evidence="10">
    <location>
        <begin position="720"/>
        <end position="853"/>
    </location>
</feature>
<feature type="transmembrane region" description="Helical" evidence="8">
    <location>
        <begin position="16"/>
        <end position="38"/>
    </location>
</feature>
<comment type="caution">
    <text evidence="11">The sequence shown here is derived from an EMBL/GenBank/DDBJ whole genome shotgun (WGS) entry which is preliminary data.</text>
</comment>
<dbReference type="Pfam" id="PF00512">
    <property type="entry name" value="HisKA"/>
    <property type="match status" value="1"/>
</dbReference>
<dbReference type="PRINTS" id="PR00344">
    <property type="entry name" value="BCTRLSENSOR"/>
</dbReference>
<feature type="modified residue" description="4-aspartylphosphate" evidence="7">
    <location>
        <position position="784"/>
    </location>
</feature>
<dbReference type="PROSITE" id="PS50110">
    <property type="entry name" value="RESPONSE_REGULATORY"/>
    <property type="match status" value="1"/>
</dbReference>
<keyword evidence="8" id="KW-0812">Transmembrane</keyword>
<keyword evidence="6" id="KW-0902">Two-component regulatory system</keyword>
<feature type="transmembrane region" description="Helical" evidence="8">
    <location>
        <begin position="116"/>
        <end position="138"/>
    </location>
</feature>
<evidence type="ECO:0000313" key="11">
    <source>
        <dbReference type="EMBL" id="KAJ4797585.1"/>
    </source>
</evidence>
<dbReference type="EMBL" id="JAMFTS010000002">
    <property type="protein sequence ID" value="KAJ4797585.1"/>
    <property type="molecule type" value="Genomic_DNA"/>
</dbReference>
<dbReference type="SUPFAM" id="SSF52172">
    <property type="entry name" value="CheY-like"/>
    <property type="match status" value="1"/>
</dbReference>
<dbReference type="CDD" id="cd17546">
    <property type="entry name" value="REC_hyHK_CKI1_RcsC-like"/>
    <property type="match status" value="1"/>
</dbReference>
<evidence type="ECO:0000256" key="8">
    <source>
        <dbReference type="SAM" id="Phobius"/>
    </source>
</evidence>
<keyword evidence="8" id="KW-1133">Transmembrane helix</keyword>
<evidence type="ECO:0000256" key="1">
    <source>
        <dbReference type="ARBA" id="ARBA00000085"/>
    </source>
</evidence>
<keyword evidence="5" id="KW-0932">Cytokinin signaling pathway</keyword>
<evidence type="ECO:0000256" key="7">
    <source>
        <dbReference type="PROSITE-ProRule" id="PRU00169"/>
    </source>
</evidence>
<dbReference type="SUPFAM" id="SSF47384">
    <property type="entry name" value="Homodimeric domain of signal transducing histidine kinase"/>
    <property type="match status" value="1"/>
</dbReference>
<dbReference type="PANTHER" id="PTHR43719:SF75">
    <property type="entry name" value="HISTIDINE KINASE CKI1"/>
    <property type="match status" value="1"/>
</dbReference>
<organism evidence="11 12">
    <name type="scientific">Rhynchospora pubera</name>
    <dbReference type="NCBI Taxonomy" id="906938"/>
    <lineage>
        <taxon>Eukaryota</taxon>
        <taxon>Viridiplantae</taxon>
        <taxon>Streptophyta</taxon>
        <taxon>Embryophyta</taxon>
        <taxon>Tracheophyta</taxon>
        <taxon>Spermatophyta</taxon>
        <taxon>Magnoliopsida</taxon>
        <taxon>Liliopsida</taxon>
        <taxon>Poales</taxon>
        <taxon>Cyperaceae</taxon>
        <taxon>Cyperoideae</taxon>
        <taxon>Rhynchosporeae</taxon>
        <taxon>Rhynchospora</taxon>
    </lineage>
</organism>
<gene>
    <name evidence="11" type="ORF">LUZ62_048831</name>
</gene>
<protein>
    <recommendedName>
        <fullName evidence="3">histidine kinase</fullName>
        <ecNumber evidence="3">2.7.13.3</ecNumber>
    </recommendedName>
</protein>
<dbReference type="GO" id="GO:0009736">
    <property type="term" value="P:cytokinin-activated signaling pathway"/>
    <property type="evidence" value="ECO:0007669"/>
    <property type="project" value="UniProtKB-KW"/>
</dbReference>
<dbReference type="Proteomes" id="UP001140206">
    <property type="component" value="Chromosome 2"/>
</dbReference>
<name>A0AAV8FVR6_9POAL</name>
<evidence type="ECO:0000256" key="2">
    <source>
        <dbReference type="ARBA" id="ARBA00002427"/>
    </source>
</evidence>
<dbReference type="Gene3D" id="3.40.50.2300">
    <property type="match status" value="1"/>
</dbReference>